<sequence>MSSSSFTSTASPTLDNIDNFLRFCNPDDGLQVQFLIKTGSDGIASLIGDDGLQVQLRIKAGSDSFASLIVGLCSQQGRISMMIS</sequence>
<dbReference type="WBParaSite" id="SSLN_0001553201-mRNA-1">
    <property type="protein sequence ID" value="SSLN_0001553201-mRNA-1"/>
    <property type="gene ID" value="SSLN_0001553201"/>
</dbReference>
<evidence type="ECO:0000313" key="3">
    <source>
        <dbReference type="WBParaSite" id="SSLN_0001553201-mRNA-1"/>
    </source>
</evidence>
<dbReference type="AlphaFoldDB" id="A0A183TES3"/>
<reference evidence="1 2" key="2">
    <citation type="submission" date="2018-11" db="EMBL/GenBank/DDBJ databases">
        <authorList>
            <consortium name="Pathogen Informatics"/>
        </authorList>
    </citation>
    <scope>NUCLEOTIDE SEQUENCE [LARGE SCALE GENOMIC DNA]</scope>
    <source>
        <strain evidence="1 2">NST_G2</strain>
    </source>
</reference>
<organism evidence="3">
    <name type="scientific">Schistocephalus solidus</name>
    <name type="common">Tapeworm</name>
    <dbReference type="NCBI Taxonomy" id="70667"/>
    <lineage>
        <taxon>Eukaryota</taxon>
        <taxon>Metazoa</taxon>
        <taxon>Spiralia</taxon>
        <taxon>Lophotrochozoa</taxon>
        <taxon>Platyhelminthes</taxon>
        <taxon>Cestoda</taxon>
        <taxon>Eucestoda</taxon>
        <taxon>Diphyllobothriidea</taxon>
        <taxon>Diphyllobothriidae</taxon>
        <taxon>Schistocephalus</taxon>
    </lineage>
</organism>
<reference evidence="3" key="1">
    <citation type="submission" date="2016-06" db="UniProtKB">
        <authorList>
            <consortium name="WormBaseParasite"/>
        </authorList>
    </citation>
    <scope>IDENTIFICATION</scope>
</reference>
<accession>A0A183TES3</accession>
<protein>
    <submittedName>
        <fullName evidence="3">Type VI secretion system tip protein VgrG</fullName>
    </submittedName>
</protein>
<dbReference type="Proteomes" id="UP000275846">
    <property type="component" value="Unassembled WGS sequence"/>
</dbReference>
<name>A0A183TES3_SCHSO</name>
<evidence type="ECO:0000313" key="1">
    <source>
        <dbReference type="EMBL" id="VDM01357.1"/>
    </source>
</evidence>
<proteinExistence type="predicted"/>
<keyword evidence="2" id="KW-1185">Reference proteome</keyword>
<dbReference type="EMBL" id="UYSU01039480">
    <property type="protein sequence ID" value="VDM01357.1"/>
    <property type="molecule type" value="Genomic_DNA"/>
</dbReference>
<evidence type="ECO:0000313" key="2">
    <source>
        <dbReference type="Proteomes" id="UP000275846"/>
    </source>
</evidence>
<gene>
    <name evidence="1" type="ORF">SSLN_LOCUS14971</name>
</gene>